<name>A0A679FQY5_9BACL</name>
<geneLocation type="plasmid" evidence="2 3">
    <name>pGspE55-1</name>
</geneLocation>
<feature type="transmembrane region" description="Helical" evidence="1">
    <location>
        <begin position="7"/>
        <end position="27"/>
    </location>
</feature>
<sequence length="211" mass="23850">MSRRKQGFLLSLLIAFFLMVAGVWFWGKAKGEAAEDSETQLQTLGHETDDGGAKESELPFRSKIDMIKTWESLRMKGETPLLPSIGALYRTTSIVFPVDAQGHKVELFYFPDATIAAHPVLVRMTVEDGVSPTQEQRLIRIFLRSVLKEPHHHAESRVVRLYRQLKQKPIGREEHGGKTALLKESAYQIVITRFFKHGGQTKGVVIELQPV</sequence>
<keyword evidence="1" id="KW-0812">Transmembrane</keyword>
<keyword evidence="2" id="KW-0614">Plasmid</keyword>
<evidence type="ECO:0000256" key="1">
    <source>
        <dbReference type="SAM" id="Phobius"/>
    </source>
</evidence>
<keyword evidence="1" id="KW-1133">Transmembrane helix</keyword>
<dbReference type="EMBL" id="AP022558">
    <property type="protein sequence ID" value="BBW98978.1"/>
    <property type="molecule type" value="Genomic_DNA"/>
</dbReference>
<dbReference type="RefSeq" id="WP_172418947.1">
    <property type="nucleotide sequence ID" value="NZ_AP022558.1"/>
</dbReference>
<proteinExistence type="predicted"/>
<dbReference type="AlphaFoldDB" id="A0A679FQY5"/>
<keyword evidence="3" id="KW-1185">Reference proteome</keyword>
<evidence type="ECO:0000313" key="3">
    <source>
        <dbReference type="Proteomes" id="UP000501421"/>
    </source>
</evidence>
<accession>A0A679FQY5</accession>
<evidence type="ECO:0000313" key="2">
    <source>
        <dbReference type="EMBL" id="BBW98978.1"/>
    </source>
</evidence>
<keyword evidence="1" id="KW-0472">Membrane</keyword>
<organism evidence="2 3">
    <name type="scientific">Geobacillus subterraneus</name>
    <dbReference type="NCBI Taxonomy" id="129338"/>
    <lineage>
        <taxon>Bacteria</taxon>
        <taxon>Bacillati</taxon>
        <taxon>Bacillota</taxon>
        <taxon>Bacilli</taxon>
        <taxon>Bacillales</taxon>
        <taxon>Anoxybacillaceae</taxon>
        <taxon>Geobacillus</taxon>
    </lineage>
</organism>
<gene>
    <name evidence="2" type="ORF">GsuE55_38110</name>
</gene>
<dbReference type="Proteomes" id="UP000501421">
    <property type="component" value="Plasmid pGspE55-1"/>
</dbReference>
<reference evidence="3" key="1">
    <citation type="journal article" date="2020" name="Microbiol. Resour. Announc.">
        <title>Complete Genome Sequence of Geobacillus sp. Strain E55-1, Isolated from Mine Geyser in Japan.</title>
        <authorList>
            <person name="Miyazaki K."/>
            <person name="Hase E."/>
            <person name="Tokito N."/>
        </authorList>
    </citation>
    <scope>NUCLEOTIDE SEQUENCE [LARGE SCALE GENOMIC DNA]</scope>
    <source>
        <strain evidence="3">E55-1</strain>
        <plasmid evidence="3">pGspE55-1</plasmid>
    </source>
</reference>
<protein>
    <submittedName>
        <fullName evidence="2">Uncharacterized protein</fullName>
    </submittedName>
</protein>